<evidence type="ECO:0000256" key="1">
    <source>
        <dbReference type="SAM" id="Coils"/>
    </source>
</evidence>
<feature type="coiled-coil region" evidence="1">
    <location>
        <begin position="164"/>
        <end position="191"/>
    </location>
</feature>
<dbReference type="PANTHER" id="PTHR31115:SF2">
    <property type="entry name" value="OS05G0107300 PROTEIN"/>
    <property type="match status" value="1"/>
</dbReference>
<gene>
    <name evidence="3" type="ORF">DCAR_0206943</name>
</gene>
<feature type="compositionally biased region" description="Polar residues" evidence="2">
    <location>
        <begin position="296"/>
        <end position="307"/>
    </location>
</feature>
<reference evidence="3" key="1">
    <citation type="journal article" date="2016" name="Nat. Genet.">
        <title>A high-quality carrot genome assembly provides new insights into carotenoid accumulation and asterid genome evolution.</title>
        <authorList>
            <person name="Iorizzo M."/>
            <person name="Ellison S."/>
            <person name="Senalik D."/>
            <person name="Zeng P."/>
            <person name="Satapoomin P."/>
            <person name="Huang J."/>
            <person name="Bowman M."/>
            <person name="Iovene M."/>
            <person name="Sanseverino W."/>
            <person name="Cavagnaro P."/>
            <person name="Yildiz M."/>
            <person name="Macko-Podgorni A."/>
            <person name="Moranska E."/>
            <person name="Grzebelus E."/>
            <person name="Grzebelus D."/>
            <person name="Ashrafi H."/>
            <person name="Zheng Z."/>
            <person name="Cheng S."/>
            <person name="Spooner D."/>
            <person name="Van Deynze A."/>
            <person name="Simon P."/>
        </authorList>
    </citation>
    <scope>NUCLEOTIDE SEQUENCE</scope>
    <source>
        <tissue evidence="3">Leaf</tissue>
    </source>
</reference>
<evidence type="ECO:0000313" key="3">
    <source>
        <dbReference type="EMBL" id="WOG87712.1"/>
    </source>
</evidence>
<feature type="region of interest" description="Disordered" evidence="2">
    <location>
        <begin position="287"/>
        <end position="311"/>
    </location>
</feature>
<dbReference type="EMBL" id="CP093344">
    <property type="protein sequence ID" value="WOG87712.1"/>
    <property type="molecule type" value="Genomic_DNA"/>
</dbReference>
<protein>
    <submittedName>
        <fullName evidence="3">Uncharacterized protein</fullName>
    </submittedName>
</protein>
<feature type="compositionally biased region" description="Polar residues" evidence="2">
    <location>
        <begin position="1"/>
        <end position="13"/>
    </location>
</feature>
<proteinExistence type="predicted"/>
<name>A0AAF0WD19_DAUCS</name>
<evidence type="ECO:0000313" key="4">
    <source>
        <dbReference type="Proteomes" id="UP000077755"/>
    </source>
</evidence>
<evidence type="ECO:0000256" key="2">
    <source>
        <dbReference type="SAM" id="MobiDB-lite"/>
    </source>
</evidence>
<feature type="region of interest" description="Disordered" evidence="2">
    <location>
        <begin position="1"/>
        <end position="27"/>
    </location>
</feature>
<dbReference type="Proteomes" id="UP000077755">
    <property type="component" value="Chromosome 2"/>
</dbReference>
<reference evidence="3" key="2">
    <citation type="submission" date="2022-03" db="EMBL/GenBank/DDBJ databases">
        <title>Draft title - Genomic analysis of global carrot germplasm unveils the trajectory of domestication and the origin of high carotenoid orange carrot.</title>
        <authorList>
            <person name="Iorizzo M."/>
            <person name="Ellison S."/>
            <person name="Senalik D."/>
            <person name="Macko-Podgorni A."/>
            <person name="Grzebelus D."/>
            <person name="Bostan H."/>
            <person name="Rolling W."/>
            <person name="Curaba J."/>
            <person name="Simon P."/>
        </authorList>
    </citation>
    <scope>NUCLEOTIDE SEQUENCE</scope>
    <source>
        <tissue evidence="3">Leaf</tissue>
    </source>
</reference>
<dbReference type="AlphaFoldDB" id="A0AAF0WD19"/>
<keyword evidence="1" id="KW-0175">Coiled coil</keyword>
<organism evidence="3 4">
    <name type="scientific">Daucus carota subsp. sativus</name>
    <name type="common">Carrot</name>
    <dbReference type="NCBI Taxonomy" id="79200"/>
    <lineage>
        <taxon>Eukaryota</taxon>
        <taxon>Viridiplantae</taxon>
        <taxon>Streptophyta</taxon>
        <taxon>Embryophyta</taxon>
        <taxon>Tracheophyta</taxon>
        <taxon>Spermatophyta</taxon>
        <taxon>Magnoliopsida</taxon>
        <taxon>eudicotyledons</taxon>
        <taxon>Gunneridae</taxon>
        <taxon>Pentapetalae</taxon>
        <taxon>asterids</taxon>
        <taxon>campanulids</taxon>
        <taxon>Apiales</taxon>
        <taxon>Apiaceae</taxon>
        <taxon>Apioideae</taxon>
        <taxon>Scandiceae</taxon>
        <taxon>Daucinae</taxon>
        <taxon>Daucus</taxon>
        <taxon>Daucus sect. Daucus</taxon>
    </lineage>
</organism>
<dbReference type="PANTHER" id="PTHR31115">
    <property type="entry name" value="OS05G0107300 PROTEIN"/>
    <property type="match status" value="1"/>
</dbReference>
<sequence>MASSRKTSGTPKTCSIPVLDSSSDFSGELDEDREELLFAAEFAQNASYRACSDSFWKKLECYFAPVTSQNESYLKHQLDLADAIGGSLYQIAEGEDYKAPTLLQRLISAIIDNDESEGMSQNGDKMESPIPSPDCNSHMLSVEDNIRVQLQSIDLCPKMHPEGEDAIDKDIRELEEKLVQQAQKKKQYIAKIYESIQHGKDAEKRNLEQAAMSKLIEMAYKRQRVSHGSHSSKRVVRRVNKQAALPFAERTLAKCLEFEETGRNCFRRAASSSSVTIGSDVARGNEELHNVGKNPVNPSTKQPTESVSFERRDSASLMDLDEGGMQDHDWEGLAVPMDNLSDVHFDFWF</sequence>
<keyword evidence="4" id="KW-1185">Reference proteome</keyword>
<accession>A0AAF0WD19</accession>